<gene>
    <name evidence="1" type="ORF">WOLCODRAFT_165827</name>
</gene>
<protein>
    <submittedName>
        <fullName evidence="1">Uncharacterized protein</fullName>
    </submittedName>
</protein>
<organism evidence="1 2">
    <name type="scientific">Wolfiporia cocos (strain MD-104)</name>
    <name type="common">Brown rot fungus</name>
    <dbReference type="NCBI Taxonomy" id="742152"/>
    <lineage>
        <taxon>Eukaryota</taxon>
        <taxon>Fungi</taxon>
        <taxon>Dikarya</taxon>
        <taxon>Basidiomycota</taxon>
        <taxon>Agaricomycotina</taxon>
        <taxon>Agaricomycetes</taxon>
        <taxon>Polyporales</taxon>
        <taxon>Phaeolaceae</taxon>
        <taxon>Wolfiporia</taxon>
    </lineage>
</organism>
<name>A0A2H3IYI3_WOLCO</name>
<proteinExistence type="predicted"/>
<accession>A0A2H3IYI3</accession>
<keyword evidence="2" id="KW-1185">Reference proteome</keyword>
<evidence type="ECO:0000313" key="2">
    <source>
        <dbReference type="Proteomes" id="UP000218811"/>
    </source>
</evidence>
<evidence type="ECO:0000313" key="1">
    <source>
        <dbReference type="EMBL" id="PCH34801.1"/>
    </source>
</evidence>
<dbReference type="AlphaFoldDB" id="A0A2H3IYI3"/>
<dbReference type="EMBL" id="KB467832">
    <property type="protein sequence ID" value="PCH34801.1"/>
    <property type="molecule type" value="Genomic_DNA"/>
</dbReference>
<reference evidence="1 2" key="1">
    <citation type="journal article" date="2012" name="Science">
        <title>The Paleozoic origin of enzymatic lignin decomposition reconstructed from 31 fungal genomes.</title>
        <authorList>
            <person name="Floudas D."/>
            <person name="Binder M."/>
            <person name="Riley R."/>
            <person name="Barry K."/>
            <person name="Blanchette R.A."/>
            <person name="Henrissat B."/>
            <person name="Martinez A.T."/>
            <person name="Otillar R."/>
            <person name="Spatafora J.W."/>
            <person name="Yadav J.S."/>
            <person name="Aerts A."/>
            <person name="Benoit I."/>
            <person name="Boyd A."/>
            <person name="Carlson A."/>
            <person name="Copeland A."/>
            <person name="Coutinho P.M."/>
            <person name="de Vries R.P."/>
            <person name="Ferreira P."/>
            <person name="Findley K."/>
            <person name="Foster B."/>
            <person name="Gaskell J."/>
            <person name="Glotzer D."/>
            <person name="Gorecki P."/>
            <person name="Heitman J."/>
            <person name="Hesse C."/>
            <person name="Hori C."/>
            <person name="Igarashi K."/>
            <person name="Jurgens J.A."/>
            <person name="Kallen N."/>
            <person name="Kersten P."/>
            <person name="Kohler A."/>
            <person name="Kuees U."/>
            <person name="Kumar T.K.A."/>
            <person name="Kuo A."/>
            <person name="LaButti K."/>
            <person name="Larrondo L.F."/>
            <person name="Lindquist E."/>
            <person name="Ling A."/>
            <person name="Lombard V."/>
            <person name="Lucas S."/>
            <person name="Lundell T."/>
            <person name="Martin R."/>
            <person name="McLaughlin D.J."/>
            <person name="Morgenstern I."/>
            <person name="Morin E."/>
            <person name="Murat C."/>
            <person name="Nagy L.G."/>
            <person name="Nolan M."/>
            <person name="Ohm R.A."/>
            <person name="Patyshakuliyeva A."/>
            <person name="Rokas A."/>
            <person name="Ruiz-Duenas F.J."/>
            <person name="Sabat G."/>
            <person name="Salamov A."/>
            <person name="Samejima M."/>
            <person name="Schmutz J."/>
            <person name="Slot J.C."/>
            <person name="St John F."/>
            <person name="Stenlid J."/>
            <person name="Sun H."/>
            <person name="Sun S."/>
            <person name="Syed K."/>
            <person name="Tsang A."/>
            <person name="Wiebenga A."/>
            <person name="Young D."/>
            <person name="Pisabarro A."/>
            <person name="Eastwood D.C."/>
            <person name="Martin F."/>
            <person name="Cullen D."/>
            <person name="Grigoriev I.V."/>
            <person name="Hibbett D.S."/>
        </authorList>
    </citation>
    <scope>NUCLEOTIDE SEQUENCE [LARGE SCALE GENOMIC DNA]</scope>
    <source>
        <strain evidence="1 2">MD-104</strain>
    </source>
</reference>
<sequence>MTDEMEGQPAASRIVEGSAFDIEEPLQVQEIERHLRPLPLRRDGLLPLFSSKTAAFLIPIGIWDKTLGYLEDEPETLSATERLDSIGSVHLYARYIKTIPRPRRSTGSIQLLGSAAEEGKQRSRAENRRSLAPLGAFAAMLAGGLLPRLSSVCIRHGEWIPGSIPQSMFLHLSSFHSITRIDLWDITLPSITVLLRLVCALDRLEELAILDLRLLDRRVPPANRRWAPSPTLKTLFFNNLNWPDELRAPTREAELQTSSSSETVLFLCNAVSCSDLDQLLHFAGKALRQLKLSPFKTFSGVDPHSVQPLRARDVDLSRNVGLRDLDIHIDRDTPAGLLERAETYSVIQQIISSTCNTGIEQINIEVELDSPAAGPSIMSHVLLALRRAVYPPDQPLAPEKYKSMNCVELRFYDADETSKRQMDADWDRLVPIWLPSFYSRGIMKRSVPPPPGAPVRLQSAAWDEARDALPLSGSRTPLLRRVDTNCAARLYAAARAERELGAEDLPQLGTLVVEYLQRALAPPPRATCVN</sequence>
<dbReference type="Proteomes" id="UP000218811">
    <property type="component" value="Unassembled WGS sequence"/>
</dbReference>